<feature type="transmembrane region" description="Helical" evidence="10">
    <location>
        <begin position="267"/>
        <end position="286"/>
    </location>
</feature>
<dbReference type="NCBIfam" id="NF009287">
    <property type="entry name" value="PRK12647.1"/>
    <property type="match status" value="1"/>
</dbReference>
<dbReference type="RefSeq" id="WP_330087561.1">
    <property type="nucleotide sequence ID" value="NZ_JAUGZK010000004.1"/>
</dbReference>
<reference evidence="15 16" key="1">
    <citation type="submission" date="2023-06" db="EMBL/GenBank/DDBJ databases">
        <title>Alkalimonas sp., MEB004 an alkaliphilic bacterium isolated from Lonar Lake, India.</title>
        <authorList>
            <person name="Joshi A."/>
            <person name="Thite S."/>
        </authorList>
    </citation>
    <scope>NUCLEOTIDE SEQUENCE [LARGE SCALE GENOMIC DNA]</scope>
    <source>
        <strain evidence="15 16">MEB004</strain>
    </source>
</reference>
<sequence>MLIAVLSCFILACFAPWLHRLGGRHSGWLLATLPASLFAYFASMLPLVSQGHSLQFAYSWFPGMGIQLSFLVDGLSLLFALLITGIGFFILAYGGRYLEKHKDLGRFFVFLLGFMGSMLGVVLSDNLISLFVFWELTTVTSFMLIGFNHEQEDARKKAHQGLMITVMGGLALMTGFIMLGMAAGSYELSTILNSNGLTEHALYLPMLLLILLGAFTKSAQAPFHFWLPNAMAAPTPVSAYLHSATMVKAGVYLLARLNPGLGGTETWLLLLTLFGALTMLTGIFLASRATGVKKVLAYSTVMALGTLTMLLGLGTETAALAAVTFLLAHALYKGALFMVAGILDHSAGVKDFQQAGGLRHSMPKTTVVAVLASLSLAGIIPLFGFVGKELLLEAVLTASKWHIGLTIATVIANILVVLVAAIVALKPWFGAVVETPKKPHDPDIALLIGPAILATLGLVFGLMPFIADKGLLAAAAGAVYGQPIELYLALWHGINLPLMLSLSSLVLGLLLFKVWGGWRQLTNFMHSAEKIGPEVVYERLMLGMTQFAAWQTQTLQNGYLRNYLITTLGTVIIVVGWALLRVNQLELNISFQDMRMHEVAVAVLLILSALIAVLMRSFLAAVAMLGALGFGVALLYVFFSAVDVGITQVLVETITVLLLVLVLYRLPEFRSLSSTANRIRDAIIAGMTGLLMTILILAITGARQLEGISEYFLQNSGPLGHGRNVVNVILVDFRALDTLGEIFVLALVAIGVYAMIHLRTGALPVTNSDRRAAFNLRRSQKDKAKAAAKAETEANAVAAKGEDS</sequence>
<keyword evidence="16" id="KW-1185">Reference proteome</keyword>
<feature type="transmembrane region" description="Helical" evidence="10">
    <location>
        <begin position="618"/>
        <end position="639"/>
    </location>
</feature>
<keyword evidence="3" id="KW-0050">Antiport</keyword>
<dbReference type="Pfam" id="PF00361">
    <property type="entry name" value="Proton_antipo_M"/>
    <property type="match status" value="1"/>
</dbReference>
<accession>A0ABU7JE09</accession>
<feature type="transmembrane region" description="Helical" evidence="10">
    <location>
        <begin position="684"/>
        <end position="702"/>
    </location>
</feature>
<organism evidence="15 16">
    <name type="scientific">Alkalimonas mucilaginosa</name>
    <dbReference type="NCBI Taxonomy" id="3057676"/>
    <lineage>
        <taxon>Bacteria</taxon>
        <taxon>Pseudomonadati</taxon>
        <taxon>Pseudomonadota</taxon>
        <taxon>Gammaproteobacteria</taxon>
        <taxon>Alkalimonas</taxon>
    </lineage>
</organism>
<feature type="transmembrane region" description="Helical" evidence="10">
    <location>
        <begin position="107"/>
        <end position="124"/>
    </location>
</feature>
<dbReference type="PANTHER" id="PTHR43373">
    <property type="entry name" value="NA(+)/H(+) ANTIPORTER SUBUNIT"/>
    <property type="match status" value="1"/>
</dbReference>
<feature type="domain" description="MrpA C-terminal/MbhE" evidence="14">
    <location>
        <begin position="677"/>
        <end position="756"/>
    </location>
</feature>
<feature type="transmembrane region" description="Helical" evidence="10">
    <location>
        <begin position="742"/>
        <end position="762"/>
    </location>
</feature>
<feature type="transmembrane region" description="Helical" evidence="10">
    <location>
        <begin position="645"/>
        <end position="664"/>
    </location>
</feature>
<feature type="domain" description="NADH:quinone oxidoreductase/Mrp antiporter transmembrane" evidence="11">
    <location>
        <begin position="124"/>
        <end position="410"/>
    </location>
</feature>
<evidence type="ECO:0000256" key="3">
    <source>
        <dbReference type="ARBA" id="ARBA00022449"/>
    </source>
</evidence>
<evidence type="ECO:0000256" key="10">
    <source>
        <dbReference type="SAM" id="Phobius"/>
    </source>
</evidence>
<evidence type="ECO:0000256" key="7">
    <source>
        <dbReference type="ARBA" id="ARBA00023065"/>
    </source>
</evidence>
<dbReference type="InterPro" id="IPR025383">
    <property type="entry name" value="MrpA_C/MbhD"/>
</dbReference>
<feature type="transmembrane region" description="Helical" evidence="10">
    <location>
        <begin position="445"/>
        <end position="466"/>
    </location>
</feature>
<evidence type="ECO:0000259" key="11">
    <source>
        <dbReference type="Pfam" id="PF00361"/>
    </source>
</evidence>
<dbReference type="PANTHER" id="PTHR43373:SF1">
    <property type="entry name" value="NA(+)_H(+) ANTIPORTER SUBUNIT A"/>
    <property type="match status" value="1"/>
</dbReference>
<dbReference type="InterPro" id="IPR001516">
    <property type="entry name" value="Proton_antipo_N"/>
</dbReference>
<gene>
    <name evidence="15" type="ORF">QWF21_06650</name>
</gene>
<evidence type="ECO:0000313" key="15">
    <source>
        <dbReference type="EMBL" id="MEE2023922.1"/>
    </source>
</evidence>
<evidence type="ECO:0000256" key="5">
    <source>
        <dbReference type="ARBA" id="ARBA00022692"/>
    </source>
</evidence>
<dbReference type="Pfam" id="PF00662">
    <property type="entry name" value="Proton_antipo_N"/>
    <property type="match status" value="1"/>
</dbReference>
<keyword evidence="5 9" id="KW-0812">Transmembrane</keyword>
<evidence type="ECO:0000256" key="2">
    <source>
        <dbReference type="ARBA" id="ARBA00022448"/>
    </source>
</evidence>
<comment type="subcellular location">
    <subcellularLocation>
        <location evidence="1">Cell membrane</location>
        <topology evidence="1">Multi-pass membrane protein</topology>
    </subcellularLocation>
    <subcellularLocation>
        <location evidence="9">Membrane</location>
        <topology evidence="9">Multi-pass membrane protein</topology>
    </subcellularLocation>
</comment>
<feature type="transmembrane region" description="Helical" evidence="10">
    <location>
        <begin position="202"/>
        <end position="227"/>
    </location>
</feature>
<feature type="transmembrane region" description="Helical" evidence="10">
    <location>
        <begin position="364"/>
        <end position="383"/>
    </location>
</feature>
<keyword evidence="6 10" id="KW-1133">Transmembrane helix</keyword>
<dbReference type="PRINTS" id="PR01434">
    <property type="entry name" value="NADHDHGNASE5"/>
</dbReference>
<feature type="transmembrane region" description="Helical" evidence="10">
    <location>
        <begin position="295"/>
        <end position="313"/>
    </location>
</feature>
<dbReference type="InterPro" id="IPR046806">
    <property type="entry name" value="MrpA_C/MbhE"/>
</dbReference>
<dbReference type="Pfam" id="PF13244">
    <property type="entry name" value="MbhD"/>
    <property type="match status" value="1"/>
</dbReference>
<feature type="transmembrane region" description="Helical" evidence="10">
    <location>
        <begin position="161"/>
        <end position="182"/>
    </location>
</feature>
<evidence type="ECO:0000259" key="14">
    <source>
        <dbReference type="Pfam" id="PF20501"/>
    </source>
</evidence>
<feature type="transmembrane region" description="Helical" evidence="10">
    <location>
        <begin position="130"/>
        <end position="149"/>
    </location>
</feature>
<protein>
    <submittedName>
        <fullName evidence="15">Monovalent cation/H+ antiporter subunit A</fullName>
    </submittedName>
</protein>
<feature type="transmembrane region" description="Helical" evidence="10">
    <location>
        <begin position="319"/>
        <end position="343"/>
    </location>
</feature>
<evidence type="ECO:0000256" key="1">
    <source>
        <dbReference type="ARBA" id="ARBA00004651"/>
    </source>
</evidence>
<evidence type="ECO:0000256" key="4">
    <source>
        <dbReference type="ARBA" id="ARBA00022475"/>
    </source>
</evidence>
<keyword evidence="2" id="KW-0813">Transport</keyword>
<name>A0ABU7JE09_9GAMM</name>
<feature type="transmembrane region" description="Helical" evidence="10">
    <location>
        <begin position="28"/>
        <end position="48"/>
    </location>
</feature>
<feature type="domain" description="MrpA C-terminal/MbhD" evidence="13">
    <location>
        <begin position="603"/>
        <end position="668"/>
    </location>
</feature>
<dbReference type="InterPro" id="IPR050616">
    <property type="entry name" value="CPA3_Na-H_Antiporter_A"/>
</dbReference>
<dbReference type="InterPro" id="IPR001750">
    <property type="entry name" value="ND/Mrp_TM"/>
</dbReference>
<feature type="transmembrane region" description="Helical" evidence="10">
    <location>
        <begin position="594"/>
        <end position="613"/>
    </location>
</feature>
<evidence type="ECO:0000256" key="9">
    <source>
        <dbReference type="RuleBase" id="RU000320"/>
    </source>
</evidence>
<feature type="domain" description="NADH-Ubiquinone oxidoreductase (complex I) chain 5 N-terminal" evidence="12">
    <location>
        <begin position="63"/>
        <end position="108"/>
    </location>
</feature>
<keyword evidence="4" id="KW-1003">Cell membrane</keyword>
<keyword evidence="7" id="KW-0406">Ion transport</keyword>
<feature type="transmembrane region" description="Helical" evidence="10">
    <location>
        <begin position="563"/>
        <end position="582"/>
    </location>
</feature>
<evidence type="ECO:0000256" key="6">
    <source>
        <dbReference type="ARBA" id="ARBA00022989"/>
    </source>
</evidence>
<feature type="transmembrane region" description="Helical" evidence="10">
    <location>
        <begin position="403"/>
        <end position="425"/>
    </location>
</feature>
<dbReference type="EMBL" id="JAUGZK010000004">
    <property type="protein sequence ID" value="MEE2023922.1"/>
    <property type="molecule type" value="Genomic_DNA"/>
</dbReference>
<keyword evidence="8 10" id="KW-0472">Membrane</keyword>
<evidence type="ECO:0000259" key="13">
    <source>
        <dbReference type="Pfam" id="PF13244"/>
    </source>
</evidence>
<feature type="transmembrane region" description="Helical" evidence="10">
    <location>
        <begin position="78"/>
        <end position="95"/>
    </location>
</feature>
<dbReference type="Proteomes" id="UP001339167">
    <property type="component" value="Unassembled WGS sequence"/>
</dbReference>
<comment type="caution">
    <text evidence="15">The sequence shown here is derived from an EMBL/GenBank/DDBJ whole genome shotgun (WGS) entry which is preliminary data.</text>
</comment>
<evidence type="ECO:0000256" key="8">
    <source>
        <dbReference type="ARBA" id="ARBA00023136"/>
    </source>
</evidence>
<proteinExistence type="predicted"/>
<evidence type="ECO:0000313" key="16">
    <source>
        <dbReference type="Proteomes" id="UP001339167"/>
    </source>
</evidence>
<dbReference type="Pfam" id="PF20501">
    <property type="entry name" value="MbhE"/>
    <property type="match status" value="1"/>
</dbReference>
<evidence type="ECO:0000259" key="12">
    <source>
        <dbReference type="Pfam" id="PF00662"/>
    </source>
</evidence>
<feature type="transmembrane region" description="Helical" evidence="10">
    <location>
        <begin position="486"/>
        <end position="512"/>
    </location>
</feature>